<protein>
    <recommendedName>
        <fullName evidence="1">Metallo-beta-lactamase domain-containing protein</fullName>
    </recommendedName>
</protein>
<reference evidence="4 5" key="1">
    <citation type="submission" date="2017-04" db="EMBL/GenBank/DDBJ databases">
        <title>Function of individual gut microbiota members based on whole genome sequencing of pure cultures obtained from chicken caecum.</title>
        <authorList>
            <person name="Medvecky M."/>
            <person name="Cejkova D."/>
            <person name="Polansky O."/>
            <person name="Karasova D."/>
            <person name="Kubasova T."/>
            <person name="Cizek A."/>
            <person name="Rychlik I."/>
        </authorList>
    </citation>
    <scope>NUCLEOTIDE SEQUENCE [LARGE SCALE GENOMIC DNA]</scope>
    <source>
        <strain evidence="4">An179</strain>
        <strain evidence="5">An180</strain>
    </source>
</reference>
<evidence type="ECO:0000259" key="1">
    <source>
        <dbReference type="Pfam" id="PF00753"/>
    </source>
</evidence>
<dbReference type="PANTHER" id="PTHR30619">
    <property type="entry name" value="DNA INTERNALIZATION/COMPETENCE PROTEIN COMEC/REC2"/>
    <property type="match status" value="1"/>
</dbReference>
<dbReference type="STRING" id="501571.GCA_900143195_03105"/>
<dbReference type="Proteomes" id="UP000195326">
    <property type="component" value="Unassembled WGS sequence"/>
</dbReference>
<dbReference type="PANTHER" id="PTHR30619:SF1">
    <property type="entry name" value="RECOMBINATION PROTEIN 2"/>
    <property type="match status" value="1"/>
</dbReference>
<dbReference type="EMBL" id="NFKL01000014">
    <property type="protein sequence ID" value="OUP57208.1"/>
    <property type="molecule type" value="Genomic_DNA"/>
</dbReference>
<proteinExistence type="predicted"/>
<dbReference type="AlphaFoldDB" id="A0A1Y4LC80"/>
<gene>
    <name evidence="3" type="ORF">B5F15_10360</name>
    <name evidence="2" type="ORF">B5F17_09165</name>
</gene>
<evidence type="ECO:0000313" key="5">
    <source>
        <dbReference type="Proteomes" id="UP000195897"/>
    </source>
</evidence>
<evidence type="ECO:0000313" key="3">
    <source>
        <dbReference type="EMBL" id="OUP57208.1"/>
    </source>
</evidence>
<dbReference type="SUPFAM" id="SSF56281">
    <property type="entry name" value="Metallo-hydrolase/oxidoreductase"/>
    <property type="match status" value="1"/>
</dbReference>
<sequence length="331" mass="36799">MELYFLSVGYGEAMVVLDGAHCLLIDGGPGVDDVAYTQPGTIPAVTFLKEKQVERIDCMICTHVHNDHVSGLLEVARQFPVDTFWCNCLHADSPAAAVRTAEPVCDHDLSMRLFAEGLRHWEALVACLHAQRTTMIERTATDSFEPLWDGLSIRLFGMDKTRMEERRRQFAEFCAETDPERQLTQMRAFDSTENQCSLACCLQTADGWKAFLTGDLCSGWDERCAKTDFPRAQVLKLTHHGQKDGLPQSLVDACDPEIFVMCADAARTFNSACDAVCLRAREYLNARNRPAQIYTTGLLENAFGTQDDRMPCALRCCPGAAADAYFSEGSL</sequence>
<evidence type="ECO:0000313" key="2">
    <source>
        <dbReference type="EMBL" id="OUP52421.1"/>
    </source>
</evidence>
<dbReference type="InterPro" id="IPR001279">
    <property type="entry name" value="Metallo-B-lactamas"/>
</dbReference>
<reference evidence="2" key="2">
    <citation type="journal article" date="2018" name="BMC Genomics">
        <title>Whole genome sequencing and function prediction of 133 gut anaerobes isolated from chicken caecum in pure cultures.</title>
        <authorList>
            <person name="Medvecky M."/>
            <person name="Cejkova D."/>
            <person name="Polansky O."/>
            <person name="Karasova D."/>
            <person name="Kubasova T."/>
            <person name="Cizek A."/>
            <person name="Rychlik I."/>
        </authorList>
    </citation>
    <scope>NUCLEOTIDE SEQUENCE</scope>
    <source>
        <strain evidence="3">An179</strain>
        <strain evidence="2">An180</strain>
    </source>
</reference>
<evidence type="ECO:0000313" key="4">
    <source>
        <dbReference type="Proteomes" id="UP000195326"/>
    </source>
</evidence>
<organism evidence="2 5">
    <name type="scientific">Butyricicoccus pullicaecorum</name>
    <dbReference type="NCBI Taxonomy" id="501571"/>
    <lineage>
        <taxon>Bacteria</taxon>
        <taxon>Bacillati</taxon>
        <taxon>Bacillota</taxon>
        <taxon>Clostridia</taxon>
        <taxon>Eubacteriales</taxon>
        <taxon>Butyricicoccaceae</taxon>
        <taxon>Butyricicoccus</taxon>
    </lineage>
</organism>
<accession>A0A1Y4LC80</accession>
<dbReference type="Gene3D" id="3.60.15.10">
    <property type="entry name" value="Ribonuclease Z/Hydroxyacylglutathione hydrolase-like"/>
    <property type="match status" value="1"/>
</dbReference>
<dbReference type="InterPro" id="IPR052159">
    <property type="entry name" value="Competence_DNA_uptake"/>
</dbReference>
<name>A0A1Y4LC80_9FIRM</name>
<dbReference type="Pfam" id="PF00753">
    <property type="entry name" value="Lactamase_B"/>
    <property type="match status" value="1"/>
</dbReference>
<feature type="domain" description="Metallo-beta-lactamase" evidence="1">
    <location>
        <begin position="9"/>
        <end position="86"/>
    </location>
</feature>
<dbReference type="Proteomes" id="UP000195897">
    <property type="component" value="Unassembled WGS sequence"/>
</dbReference>
<comment type="caution">
    <text evidence="2">The sequence shown here is derived from an EMBL/GenBank/DDBJ whole genome shotgun (WGS) entry which is preliminary data.</text>
</comment>
<dbReference type="RefSeq" id="WP_087373261.1">
    <property type="nucleotide sequence ID" value="NZ_NFKK01000010.1"/>
</dbReference>
<dbReference type="EMBL" id="NFKK01000010">
    <property type="protein sequence ID" value="OUP52421.1"/>
    <property type="molecule type" value="Genomic_DNA"/>
</dbReference>
<dbReference type="InterPro" id="IPR036866">
    <property type="entry name" value="RibonucZ/Hydroxyglut_hydro"/>
</dbReference>